<evidence type="ECO:0000313" key="3">
    <source>
        <dbReference type="Proteomes" id="UP000245431"/>
    </source>
</evidence>
<organism evidence="2 3">
    <name type="scientific">Pseudomonas veronii 1YdBTEX2</name>
    <dbReference type="NCBI Taxonomy" id="1295141"/>
    <lineage>
        <taxon>Bacteria</taxon>
        <taxon>Pseudomonadati</taxon>
        <taxon>Pseudomonadota</taxon>
        <taxon>Gammaproteobacteria</taxon>
        <taxon>Pseudomonadales</taxon>
        <taxon>Pseudomonadaceae</taxon>
        <taxon>Pseudomonas</taxon>
    </lineage>
</organism>
<proteinExistence type="predicted"/>
<protein>
    <submittedName>
        <fullName evidence="2">Conserved hypothetical secreted protein</fullName>
    </submittedName>
</protein>
<sequence>MMALHTMKMEHKTMHAKVSIVTLLLLTAAASNTYAGNCAYAFNIAKVGDSYVADGVEGARSQWTSSATAPDISLSNLRFVNARIQKANNETDPSRKKDWRVFCRYQDQNNQFITMSFNPGQPIKAVGENWKSVATDSFDREVKAKTKSPSDMTEADIIARDCVKSSPEECPYQ</sequence>
<feature type="chain" id="PRO_5008916450" evidence="1">
    <location>
        <begin position="36"/>
        <end position="173"/>
    </location>
</feature>
<accession>A0A1D3K522</accession>
<name>A0A1D3K522_PSEVE</name>
<dbReference type="Proteomes" id="UP000245431">
    <property type="component" value="Chromosome PVE_r1"/>
</dbReference>
<evidence type="ECO:0000313" key="2">
    <source>
        <dbReference type="EMBL" id="SBW83420.1"/>
    </source>
</evidence>
<feature type="signal peptide" evidence="1">
    <location>
        <begin position="1"/>
        <end position="35"/>
    </location>
</feature>
<dbReference type="AlphaFoldDB" id="A0A1D3K522"/>
<keyword evidence="1" id="KW-0732">Signal</keyword>
<evidence type="ECO:0000256" key="1">
    <source>
        <dbReference type="SAM" id="SignalP"/>
    </source>
</evidence>
<dbReference type="EMBL" id="LT599583">
    <property type="protein sequence ID" value="SBW83420.1"/>
    <property type="molecule type" value="Genomic_DNA"/>
</dbReference>
<reference evidence="3" key="1">
    <citation type="submission" date="2016-07" db="EMBL/GenBank/DDBJ databases">
        <authorList>
            <person name="Florea S."/>
            <person name="Webb J.S."/>
            <person name="Jaromczyk J."/>
            <person name="Schardl C.L."/>
        </authorList>
    </citation>
    <scope>NUCLEOTIDE SEQUENCE [LARGE SCALE GENOMIC DNA]</scope>
    <source>
        <strain evidence="3">1YdBTEX2</strain>
    </source>
</reference>
<gene>
    <name evidence="2" type="ORF">PVE_R1G5540</name>
</gene>